<accession>A0ABW7YSF2</accession>
<dbReference type="PANTHER" id="PTHR48098">
    <property type="entry name" value="ENTEROCHELIN ESTERASE-RELATED"/>
    <property type="match status" value="1"/>
</dbReference>
<name>A0ABW7YSF2_9ACTN</name>
<dbReference type="RefSeq" id="WP_397081859.1">
    <property type="nucleotide sequence ID" value="NZ_JBITGY010000003.1"/>
</dbReference>
<keyword evidence="1" id="KW-0378">Hydrolase</keyword>
<dbReference type="EMBL" id="JBITGY010000003">
    <property type="protein sequence ID" value="MFI6498626.1"/>
    <property type="molecule type" value="Genomic_DNA"/>
</dbReference>
<dbReference type="InterPro" id="IPR050583">
    <property type="entry name" value="Mycobacterial_A85_antigen"/>
</dbReference>
<gene>
    <name evidence="1" type="ORF">ACIBG2_14640</name>
</gene>
<dbReference type="Proteomes" id="UP001612741">
    <property type="component" value="Unassembled WGS sequence"/>
</dbReference>
<dbReference type="SUPFAM" id="SSF53474">
    <property type="entry name" value="alpha/beta-Hydrolases"/>
    <property type="match status" value="1"/>
</dbReference>
<dbReference type="PANTHER" id="PTHR48098:SF3">
    <property type="entry name" value="IRON(III) ENTEROBACTIN ESTERASE"/>
    <property type="match status" value="1"/>
</dbReference>
<evidence type="ECO:0000313" key="1">
    <source>
        <dbReference type="EMBL" id="MFI6498626.1"/>
    </source>
</evidence>
<comment type="caution">
    <text evidence="1">The sequence shown here is derived from an EMBL/GenBank/DDBJ whole genome shotgun (WGS) entry which is preliminary data.</text>
</comment>
<sequence length="311" mass="34741">MIRFSLPDPAHRLSGVRLWQELRLRSVDFTYGAAGWTLAIPKPPVHRMEYLFELRHRDGSLETILDPGNPLRARGIFGPKSVLEFPEYSPPAWLGYPAPSGGASVWAPPGVGGDLPLLVVHDGPEYDELSGLTRYLAAGVAGGWLPPLRAILLHPVDRNADYSANPAYADFLAGQPYRSATVRIGMGTSLGALAMLHAQWRHPELFDALFLQSGSFFQPRHDAHERRFPYYERVVRFVEEVLKGTAVRAVPTTMTCGATEENIHNNRAMAEALRTQGYTVTLRETADMHNYTAWRDAFHPSLTRLLQEVCR</sequence>
<dbReference type="GO" id="GO:0016787">
    <property type="term" value="F:hydrolase activity"/>
    <property type="evidence" value="ECO:0007669"/>
    <property type="project" value="UniProtKB-KW"/>
</dbReference>
<evidence type="ECO:0000313" key="2">
    <source>
        <dbReference type="Proteomes" id="UP001612741"/>
    </source>
</evidence>
<keyword evidence="2" id="KW-1185">Reference proteome</keyword>
<proteinExistence type="predicted"/>
<reference evidence="1 2" key="1">
    <citation type="submission" date="2024-10" db="EMBL/GenBank/DDBJ databases">
        <title>The Natural Products Discovery Center: Release of the First 8490 Sequenced Strains for Exploring Actinobacteria Biosynthetic Diversity.</title>
        <authorList>
            <person name="Kalkreuter E."/>
            <person name="Kautsar S.A."/>
            <person name="Yang D."/>
            <person name="Bader C.D."/>
            <person name="Teijaro C.N."/>
            <person name="Fluegel L."/>
            <person name="Davis C.M."/>
            <person name="Simpson J.R."/>
            <person name="Lauterbach L."/>
            <person name="Steele A.D."/>
            <person name="Gui C."/>
            <person name="Meng S."/>
            <person name="Li G."/>
            <person name="Viehrig K."/>
            <person name="Ye F."/>
            <person name="Su P."/>
            <person name="Kiefer A.F."/>
            <person name="Nichols A."/>
            <person name="Cepeda A.J."/>
            <person name="Yan W."/>
            <person name="Fan B."/>
            <person name="Jiang Y."/>
            <person name="Adhikari A."/>
            <person name="Zheng C.-J."/>
            <person name="Schuster L."/>
            <person name="Cowan T.M."/>
            <person name="Smanski M.J."/>
            <person name="Chevrette M.G."/>
            <person name="De Carvalho L.P.S."/>
            <person name="Shen B."/>
        </authorList>
    </citation>
    <scope>NUCLEOTIDE SEQUENCE [LARGE SCALE GENOMIC DNA]</scope>
    <source>
        <strain evidence="1 2">NPDC050545</strain>
    </source>
</reference>
<organism evidence="1 2">
    <name type="scientific">Nonomuraea typhae</name>
    <dbReference type="NCBI Taxonomy" id="2603600"/>
    <lineage>
        <taxon>Bacteria</taxon>
        <taxon>Bacillati</taxon>
        <taxon>Actinomycetota</taxon>
        <taxon>Actinomycetes</taxon>
        <taxon>Streptosporangiales</taxon>
        <taxon>Streptosporangiaceae</taxon>
        <taxon>Nonomuraea</taxon>
    </lineage>
</organism>
<dbReference type="InterPro" id="IPR029058">
    <property type="entry name" value="AB_hydrolase_fold"/>
</dbReference>
<dbReference type="Gene3D" id="3.40.50.1820">
    <property type="entry name" value="alpha/beta hydrolase"/>
    <property type="match status" value="1"/>
</dbReference>
<protein>
    <submittedName>
        <fullName evidence="1">Alpha/beta hydrolase</fullName>
    </submittedName>
</protein>